<dbReference type="Pfam" id="PF00557">
    <property type="entry name" value="Peptidase_M24"/>
    <property type="match status" value="1"/>
</dbReference>
<keyword evidence="5" id="KW-0645">Protease</keyword>
<evidence type="ECO:0000256" key="9">
    <source>
        <dbReference type="ARBA" id="ARBA00023211"/>
    </source>
</evidence>
<dbReference type="SUPFAM" id="SSF53092">
    <property type="entry name" value="Creatinase/prolidase N-terminal domain"/>
    <property type="match status" value="1"/>
</dbReference>
<evidence type="ECO:0000256" key="5">
    <source>
        <dbReference type="ARBA" id="ARBA00022670"/>
    </source>
</evidence>
<dbReference type="EMBL" id="CP014544">
    <property type="protein sequence ID" value="AMO69819.1"/>
    <property type="molecule type" value="Genomic_DNA"/>
</dbReference>
<comment type="catalytic activity">
    <reaction evidence="1">
        <text>Release of any N-terminal amino acid, including proline, that is linked to proline, even from a dipeptide or tripeptide.</text>
        <dbReference type="EC" id="3.4.11.9"/>
    </reaction>
</comment>
<dbReference type="EC" id="3.4.11.9" evidence="4"/>
<evidence type="ECO:0000259" key="13">
    <source>
        <dbReference type="SMART" id="SM01011"/>
    </source>
</evidence>
<keyword evidence="6" id="KW-0479">Metal-binding</keyword>
<dbReference type="InterPro" id="IPR052433">
    <property type="entry name" value="X-Pro_dipept-like"/>
</dbReference>
<feature type="domain" description="Aminopeptidase P N-terminal" evidence="13">
    <location>
        <begin position="3"/>
        <end position="137"/>
    </location>
</feature>
<dbReference type="STRING" id="1470434.AZF00_16595"/>
<evidence type="ECO:0000256" key="6">
    <source>
        <dbReference type="ARBA" id="ARBA00022723"/>
    </source>
</evidence>
<dbReference type="RefSeq" id="WP_062384288.1">
    <property type="nucleotide sequence ID" value="NZ_CP014544.1"/>
</dbReference>
<evidence type="ECO:0000256" key="4">
    <source>
        <dbReference type="ARBA" id="ARBA00012574"/>
    </source>
</evidence>
<evidence type="ECO:0000313" key="14">
    <source>
        <dbReference type="EMBL" id="AMO69819.1"/>
    </source>
</evidence>
<comment type="cofactor">
    <cofactor evidence="2">
        <name>Mn(2+)</name>
        <dbReference type="ChEBI" id="CHEBI:29035"/>
    </cofactor>
</comment>
<evidence type="ECO:0000256" key="11">
    <source>
        <dbReference type="ARBA" id="ARBA00075356"/>
    </source>
</evidence>
<evidence type="ECO:0000256" key="1">
    <source>
        <dbReference type="ARBA" id="ARBA00001424"/>
    </source>
</evidence>
<dbReference type="InterPro" id="IPR000994">
    <property type="entry name" value="Pept_M24"/>
</dbReference>
<name>A0A127M9B5_9GAMM</name>
<dbReference type="FunFam" id="3.90.230.10:FF:000002">
    <property type="entry name" value="Xaa-Pro aminopeptidase 3"/>
    <property type="match status" value="1"/>
</dbReference>
<dbReference type="GO" id="GO:0005829">
    <property type="term" value="C:cytosol"/>
    <property type="evidence" value="ECO:0007669"/>
    <property type="project" value="TreeGrafter"/>
</dbReference>
<dbReference type="AlphaFoldDB" id="A0A127M9B5"/>
<sequence>MSISKQEFARRRKNLMALMEPGSIAIIPAAKMVSRNSDTEYPFRQDSDFYYLSGFDEPDAVLVLLPGRANGEVVLFCQDRDPAMELWTGYRAGPDGACANYGADDAFPIADIDDILPGLLEGRQRVYYAMGRHAEFDQQVMQWVNVIRSKVRTGAQPPGEFLDLDHHLHDLRLYKSAAEQKVMRRAGEISAAAHCRAMRLCRPGVFEYQLEAEILHEFGRNGARYPAYSSIVGAGKNGCILHYVENSCEIRDGDLVLIDAGCELDYYAADITRTFPANGRFTPEQRALYEVVLDSQKAAIATIKAGNHWNQAHDATVRVITTGLVNLGLLAGEVDALIASEAYKPFYMHRAGHWLGMDVHDVGDYKVGGEWRVLEEGMAMTVEPGIYVAPDNLDVDAKWRGIGIRIEDDVVVTKTGCDILTAAVPKEIDEIEALMAEARLAAH</sequence>
<dbReference type="Proteomes" id="UP000074119">
    <property type="component" value="Chromosome"/>
</dbReference>
<dbReference type="SMART" id="SM01011">
    <property type="entry name" value="AMP_N"/>
    <property type="match status" value="1"/>
</dbReference>
<dbReference type="KEGG" id="zal:AZF00_16595"/>
<keyword evidence="7" id="KW-0378">Hydrolase</keyword>
<keyword evidence="8" id="KW-0482">Metalloprotease</keyword>
<dbReference type="InterPro" id="IPR036005">
    <property type="entry name" value="Creatinase/aminopeptidase-like"/>
</dbReference>
<dbReference type="Gene3D" id="3.40.350.10">
    <property type="entry name" value="Creatinase/prolidase N-terminal domain"/>
    <property type="match status" value="1"/>
</dbReference>
<evidence type="ECO:0000256" key="12">
    <source>
        <dbReference type="ARBA" id="ARBA00081411"/>
    </source>
</evidence>
<organism evidence="14 15">
    <name type="scientific">Zhongshania aliphaticivorans</name>
    <dbReference type="NCBI Taxonomy" id="1470434"/>
    <lineage>
        <taxon>Bacteria</taxon>
        <taxon>Pseudomonadati</taxon>
        <taxon>Pseudomonadota</taxon>
        <taxon>Gammaproteobacteria</taxon>
        <taxon>Cellvibrionales</taxon>
        <taxon>Spongiibacteraceae</taxon>
        <taxon>Zhongshania</taxon>
    </lineage>
</organism>
<dbReference type="NCBIfam" id="NF008131">
    <property type="entry name" value="PRK10879.1"/>
    <property type="match status" value="1"/>
</dbReference>
<dbReference type="GO" id="GO:0070006">
    <property type="term" value="F:metalloaminopeptidase activity"/>
    <property type="evidence" value="ECO:0007669"/>
    <property type="project" value="InterPro"/>
</dbReference>
<gene>
    <name evidence="14" type="ORF">AZF00_16595</name>
</gene>
<protein>
    <recommendedName>
        <fullName evidence="10">Xaa-Pro aminopeptidase</fullName>
        <ecNumber evidence="4">3.4.11.9</ecNumber>
    </recommendedName>
    <alternativeName>
        <fullName evidence="11">Aminopeptidase P II</fullName>
    </alternativeName>
    <alternativeName>
        <fullName evidence="12">X-Pro aminopeptidase</fullName>
    </alternativeName>
</protein>
<evidence type="ECO:0000256" key="10">
    <source>
        <dbReference type="ARBA" id="ARBA00069363"/>
    </source>
</evidence>
<evidence type="ECO:0000256" key="8">
    <source>
        <dbReference type="ARBA" id="ARBA00023049"/>
    </source>
</evidence>
<evidence type="ECO:0000256" key="7">
    <source>
        <dbReference type="ARBA" id="ARBA00022801"/>
    </source>
</evidence>
<dbReference type="SUPFAM" id="SSF55920">
    <property type="entry name" value="Creatinase/aminopeptidase"/>
    <property type="match status" value="1"/>
</dbReference>
<dbReference type="GO" id="GO:0030145">
    <property type="term" value="F:manganese ion binding"/>
    <property type="evidence" value="ECO:0007669"/>
    <property type="project" value="InterPro"/>
</dbReference>
<dbReference type="GO" id="GO:0006508">
    <property type="term" value="P:proteolysis"/>
    <property type="evidence" value="ECO:0007669"/>
    <property type="project" value="UniProtKB-KW"/>
</dbReference>
<evidence type="ECO:0000256" key="2">
    <source>
        <dbReference type="ARBA" id="ARBA00001936"/>
    </source>
</evidence>
<dbReference type="Pfam" id="PF05195">
    <property type="entry name" value="AMP_N"/>
    <property type="match status" value="1"/>
</dbReference>
<dbReference type="CDD" id="cd01087">
    <property type="entry name" value="Prolidase"/>
    <property type="match status" value="1"/>
</dbReference>
<dbReference type="InterPro" id="IPR029149">
    <property type="entry name" value="Creatin/AminoP/Spt16_N"/>
</dbReference>
<dbReference type="InterPro" id="IPR007865">
    <property type="entry name" value="Aminopep_P_N"/>
</dbReference>
<evidence type="ECO:0000313" key="15">
    <source>
        <dbReference type="Proteomes" id="UP000074119"/>
    </source>
</evidence>
<keyword evidence="9" id="KW-0464">Manganese</keyword>
<keyword evidence="14" id="KW-0031">Aminopeptidase</keyword>
<dbReference type="PANTHER" id="PTHR43226">
    <property type="entry name" value="XAA-PRO AMINOPEPTIDASE 3"/>
    <property type="match status" value="1"/>
</dbReference>
<dbReference type="Gene3D" id="3.90.230.10">
    <property type="entry name" value="Creatinase/methionine aminopeptidase superfamily"/>
    <property type="match status" value="1"/>
</dbReference>
<comment type="similarity">
    <text evidence="3">Belongs to the peptidase M24B family.</text>
</comment>
<accession>A0A127M9B5</accession>
<reference evidence="14 15" key="1">
    <citation type="submission" date="2015-12" db="EMBL/GenBank/DDBJ databases">
        <authorList>
            <person name="Shamseldin A."/>
            <person name="Moawad H."/>
            <person name="Abd El-Rahim W.M."/>
            <person name="Sadowsky M.J."/>
        </authorList>
    </citation>
    <scope>NUCLEOTIDE SEQUENCE [LARGE SCALE GENOMIC DNA]</scope>
    <source>
        <strain evidence="14 15">SM2</strain>
    </source>
</reference>
<evidence type="ECO:0000256" key="3">
    <source>
        <dbReference type="ARBA" id="ARBA00008766"/>
    </source>
</evidence>
<dbReference type="PANTHER" id="PTHR43226:SF4">
    <property type="entry name" value="XAA-PRO AMINOPEPTIDASE 3"/>
    <property type="match status" value="1"/>
</dbReference>
<proteinExistence type="inferred from homology"/>